<proteinExistence type="inferred from homology"/>
<dbReference type="RefSeq" id="WP_379894749.1">
    <property type="nucleotide sequence ID" value="NZ_CBCSCT010000042.1"/>
</dbReference>
<dbReference type="PANTHER" id="PTHR33603">
    <property type="entry name" value="METHYLTRANSFERASE"/>
    <property type="match status" value="1"/>
</dbReference>
<comment type="function">
    <text evidence="6">Specifically methylates the pseudouridine at position 1915 (m3Psi1915) in 23S rRNA.</text>
</comment>
<protein>
    <recommendedName>
        <fullName evidence="6">Ribosomal RNA large subunit methyltransferase H</fullName>
        <ecNumber evidence="6">2.1.1.177</ecNumber>
    </recommendedName>
    <alternativeName>
        <fullName evidence="6">23S rRNA (pseudouridine1915-N3)-methyltransferase</fullName>
    </alternativeName>
    <alternativeName>
        <fullName evidence="6">23S rRNA m3Psi1915 methyltransferase</fullName>
    </alternativeName>
    <alternativeName>
        <fullName evidence="6">rRNA (pseudouridine-N3-)-methyltransferase RlmH</fullName>
    </alternativeName>
</protein>
<keyword evidence="8" id="KW-1185">Reference proteome</keyword>
<dbReference type="InterPro" id="IPR029028">
    <property type="entry name" value="Alpha/beta_knot_MTases"/>
</dbReference>
<evidence type="ECO:0000256" key="3">
    <source>
        <dbReference type="ARBA" id="ARBA00022679"/>
    </source>
</evidence>
<accession>A0ABW1IQQ1</accession>
<dbReference type="PANTHER" id="PTHR33603:SF1">
    <property type="entry name" value="RIBOSOMAL RNA LARGE SUBUNIT METHYLTRANSFERASE H"/>
    <property type="match status" value="1"/>
</dbReference>
<name>A0ABW1IQQ1_9BACL</name>
<dbReference type="PIRSF" id="PIRSF004505">
    <property type="entry name" value="MT_bac"/>
    <property type="match status" value="1"/>
</dbReference>
<dbReference type="NCBIfam" id="TIGR00246">
    <property type="entry name" value="tRNA_RlmH_YbeA"/>
    <property type="match status" value="1"/>
</dbReference>
<dbReference type="GO" id="GO:0032259">
    <property type="term" value="P:methylation"/>
    <property type="evidence" value="ECO:0007669"/>
    <property type="project" value="UniProtKB-KW"/>
</dbReference>
<dbReference type="Gene3D" id="3.40.1280.10">
    <property type="match status" value="1"/>
</dbReference>
<comment type="similarity">
    <text evidence="5 6">Belongs to the RNA methyltransferase RlmH family.</text>
</comment>
<comment type="caution">
    <text evidence="6">Lacks conserved residue(s) required for the propagation of feature annotation.</text>
</comment>
<dbReference type="CDD" id="cd18081">
    <property type="entry name" value="RlmH-like"/>
    <property type="match status" value="1"/>
</dbReference>
<evidence type="ECO:0000313" key="7">
    <source>
        <dbReference type="EMBL" id="MFC5987383.1"/>
    </source>
</evidence>
<dbReference type="InterPro" id="IPR029026">
    <property type="entry name" value="tRNA_m1G_MTases_N"/>
</dbReference>
<evidence type="ECO:0000256" key="5">
    <source>
        <dbReference type="ARBA" id="ARBA00038303"/>
    </source>
</evidence>
<organism evidence="7 8">
    <name type="scientific">Marinicrinis lubricantis</name>
    <dbReference type="NCBI Taxonomy" id="2086470"/>
    <lineage>
        <taxon>Bacteria</taxon>
        <taxon>Bacillati</taxon>
        <taxon>Bacillota</taxon>
        <taxon>Bacilli</taxon>
        <taxon>Bacillales</taxon>
        <taxon>Paenibacillaceae</taxon>
    </lineage>
</organism>
<keyword evidence="1 6" id="KW-0698">rRNA processing</keyword>
<keyword evidence="6" id="KW-0963">Cytoplasm</keyword>
<gene>
    <name evidence="6 7" type="primary">rlmH</name>
    <name evidence="7" type="ORF">ACFPXP_13310</name>
</gene>
<dbReference type="SUPFAM" id="SSF75217">
    <property type="entry name" value="alpha/beta knot"/>
    <property type="match status" value="1"/>
</dbReference>
<feature type="binding site" evidence="6">
    <location>
        <begin position="128"/>
        <end position="133"/>
    </location>
    <ligand>
        <name>S-adenosyl-L-methionine</name>
        <dbReference type="ChEBI" id="CHEBI:59789"/>
    </ligand>
</feature>
<evidence type="ECO:0000313" key="8">
    <source>
        <dbReference type="Proteomes" id="UP001596250"/>
    </source>
</evidence>
<keyword evidence="2 6" id="KW-0489">Methyltransferase</keyword>
<dbReference type="Proteomes" id="UP001596250">
    <property type="component" value="Unassembled WGS sequence"/>
</dbReference>
<reference evidence="8" key="1">
    <citation type="journal article" date="2019" name="Int. J. Syst. Evol. Microbiol.">
        <title>The Global Catalogue of Microorganisms (GCM) 10K type strain sequencing project: providing services to taxonomists for standard genome sequencing and annotation.</title>
        <authorList>
            <consortium name="The Broad Institute Genomics Platform"/>
            <consortium name="The Broad Institute Genome Sequencing Center for Infectious Disease"/>
            <person name="Wu L."/>
            <person name="Ma J."/>
        </authorList>
    </citation>
    <scope>NUCLEOTIDE SEQUENCE [LARGE SCALE GENOMIC DNA]</scope>
    <source>
        <strain evidence="8">CCM 8749</strain>
    </source>
</reference>
<evidence type="ECO:0000256" key="2">
    <source>
        <dbReference type="ARBA" id="ARBA00022603"/>
    </source>
</evidence>
<sequence length="160" mass="17951">MVQITIIGVGKLKEIYWTQGIAEYTKRLGPYAKVQLVEVPDEKAPEQLSAAEEQQVKQKEGERILSHVKPDSHVIAMAIDGQALSSEQLAQHLDQLATYGKSQVVFIIGGSIGLSDDVLKRADVKLSFGKITYPHQLIRLVLVEQIYRAFKINRGEPYHR</sequence>
<dbReference type="EC" id="2.1.1.177" evidence="6"/>
<evidence type="ECO:0000256" key="4">
    <source>
        <dbReference type="ARBA" id="ARBA00022691"/>
    </source>
</evidence>
<evidence type="ECO:0000256" key="6">
    <source>
        <dbReference type="HAMAP-Rule" id="MF_00658"/>
    </source>
</evidence>
<dbReference type="NCBIfam" id="NF000985">
    <property type="entry name" value="PRK00103.1-3"/>
    <property type="match status" value="1"/>
</dbReference>
<comment type="subunit">
    <text evidence="6">Homodimer.</text>
</comment>
<feature type="binding site" evidence="6">
    <location>
        <position position="109"/>
    </location>
    <ligand>
        <name>S-adenosyl-L-methionine</name>
        <dbReference type="ChEBI" id="CHEBI:59789"/>
    </ligand>
</feature>
<keyword evidence="4 6" id="KW-0949">S-adenosyl-L-methionine</keyword>
<dbReference type="InterPro" id="IPR003742">
    <property type="entry name" value="RlmH-like"/>
</dbReference>
<evidence type="ECO:0000256" key="1">
    <source>
        <dbReference type="ARBA" id="ARBA00022552"/>
    </source>
</evidence>
<comment type="subcellular location">
    <subcellularLocation>
        <location evidence="6">Cytoplasm</location>
    </subcellularLocation>
</comment>
<dbReference type="EMBL" id="JBHSQV010000161">
    <property type="protein sequence ID" value="MFC5987383.1"/>
    <property type="molecule type" value="Genomic_DNA"/>
</dbReference>
<comment type="catalytic activity">
    <reaction evidence="6">
        <text>pseudouridine(1915) in 23S rRNA + S-adenosyl-L-methionine = N(3)-methylpseudouridine(1915) in 23S rRNA + S-adenosyl-L-homocysteine + H(+)</text>
        <dbReference type="Rhea" id="RHEA:42752"/>
        <dbReference type="Rhea" id="RHEA-COMP:10221"/>
        <dbReference type="Rhea" id="RHEA-COMP:10222"/>
        <dbReference type="ChEBI" id="CHEBI:15378"/>
        <dbReference type="ChEBI" id="CHEBI:57856"/>
        <dbReference type="ChEBI" id="CHEBI:59789"/>
        <dbReference type="ChEBI" id="CHEBI:65314"/>
        <dbReference type="ChEBI" id="CHEBI:74486"/>
        <dbReference type="EC" id="2.1.1.177"/>
    </reaction>
</comment>
<dbReference type="GO" id="GO:0008168">
    <property type="term" value="F:methyltransferase activity"/>
    <property type="evidence" value="ECO:0007669"/>
    <property type="project" value="UniProtKB-KW"/>
</dbReference>
<dbReference type="HAMAP" id="MF_00658">
    <property type="entry name" value="23SrRNA_methyltr_H"/>
    <property type="match status" value="1"/>
</dbReference>
<dbReference type="Pfam" id="PF02590">
    <property type="entry name" value="SPOUT_MTase"/>
    <property type="match status" value="1"/>
</dbReference>
<keyword evidence="3 6" id="KW-0808">Transferase</keyword>
<comment type="caution">
    <text evidence="7">The sequence shown here is derived from an EMBL/GenBank/DDBJ whole genome shotgun (WGS) entry which is preliminary data.</text>
</comment>